<protein>
    <submittedName>
        <fullName evidence="2">Uncharacterized protein</fullName>
    </submittedName>
</protein>
<comment type="caution">
    <text evidence="2">The sequence shown here is derived from an EMBL/GenBank/DDBJ whole genome shotgun (WGS) entry which is preliminary data.</text>
</comment>
<dbReference type="Proteomes" id="UP000553632">
    <property type="component" value="Unassembled WGS sequence"/>
</dbReference>
<feature type="non-terminal residue" evidence="2">
    <location>
        <position position="1"/>
    </location>
</feature>
<feature type="region of interest" description="Disordered" evidence="1">
    <location>
        <begin position="127"/>
        <end position="155"/>
    </location>
</feature>
<organism evidence="2 3">
    <name type="scientific">Perkinsus olseni</name>
    <name type="common">Perkinsus atlanticus</name>
    <dbReference type="NCBI Taxonomy" id="32597"/>
    <lineage>
        <taxon>Eukaryota</taxon>
        <taxon>Sar</taxon>
        <taxon>Alveolata</taxon>
        <taxon>Perkinsozoa</taxon>
        <taxon>Perkinsea</taxon>
        <taxon>Perkinsida</taxon>
        <taxon>Perkinsidae</taxon>
        <taxon>Perkinsus</taxon>
    </lineage>
</organism>
<keyword evidence="3" id="KW-1185">Reference proteome</keyword>
<dbReference type="AlphaFoldDB" id="A0A7J6QSH7"/>
<name>A0A7J6QSH7_PEROL</name>
<evidence type="ECO:0000313" key="3">
    <source>
        <dbReference type="Proteomes" id="UP000553632"/>
    </source>
</evidence>
<reference evidence="2 3" key="1">
    <citation type="submission" date="2020-04" db="EMBL/GenBank/DDBJ databases">
        <title>Perkinsus olseni comparative genomics.</title>
        <authorList>
            <person name="Bogema D.R."/>
        </authorList>
    </citation>
    <scope>NUCLEOTIDE SEQUENCE [LARGE SCALE GENOMIC DNA]</scope>
    <source>
        <strain evidence="2 3">ATCC PRA-207</strain>
    </source>
</reference>
<feature type="non-terminal residue" evidence="2">
    <location>
        <position position="255"/>
    </location>
</feature>
<evidence type="ECO:0000313" key="2">
    <source>
        <dbReference type="EMBL" id="KAF4711415.1"/>
    </source>
</evidence>
<feature type="compositionally biased region" description="Basic and acidic residues" evidence="1">
    <location>
        <begin position="132"/>
        <end position="146"/>
    </location>
</feature>
<sequence>MMAGASVEEGRHPLHNHDEGLLLVRQEVMEITVGGPGRSDKGGADQGPQGIGRCPLFCVQFDVIVQRKPISMRYGGDKGFGRCEPPSPGAVHDKSVVVGEVEVVAQDFFGEGLSQPTGDQALELAWLDSETEGEKKSQEQARRGEYSDDVGLDGDVVDEKREVPNVMESPSGPKHTPNADLMVAKLVSENADNMSISSSAGELRIRRRQIISQTHGFVELTDGQLRLVWRKSTTNRSRRPVFSSGARNTVAGAAM</sequence>
<dbReference type="EMBL" id="JABANO010030717">
    <property type="protein sequence ID" value="KAF4711415.1"/>
    <property type="molecule type" value="Genomic_DNA"/>
</dbReference>
<proteinExistence type="predicted"/>
<accession>A0A7J6QSH7</accession>
<gene>
    <name evidence="2" type="ORF">FOZ63_015038</name>
</gene>
<evidence type="ECO:0000256" key="1">
    <source>
        <dbReference type="SAM" id="MobiDB-lite"/>
    </source>
</evidence>